<dbReference type="Pfam" id="PF00534">
    <property type="entry name" value="Glycos_transf_1"/>
    <property type="match status" value="1"/>
</dbReference>
<keyword evidence="3" id="KW-0808">Transferase</keyword>
<dbReference type="GO" id="GO:0016757">
    <property type="term" value="F:glycosyltransferase activity"/>
    <property type="evidence" value="ECO:0007669"/>
    <property type="project" value="InterPro"/>
</dbReference>
<organism evidence="3 4">
    <name type="scientific">Candidatus Nomurabacteria bacterium GW2011_GWA1_46_11</name>
    <dbReference type="NCBI Taxonomy" id="1618732"/>
    <lineage>
        <taxon>Bacteria</taxon>
        <taxon>Candidatus Nomuraibacteriota</taxon>
    </lineage>
</organism>
<dbReference type="InterPro" id="IPR050194">
    <property type="entry name" value="Glycosyltransferase_grp1"/>
</dbReference>
<dbReference type="PANTHER" id="PTHR45947">
    <property type="entry name" value="SULFOQUINOVOSYL TRANSFERASE SQD2"/>
    <property type="match status" value="1"/>
</dbReference>
<dbReference type="EMBL" id="LCLS01000010">
    <property type="protein sequence ID" value="KKU21890.1"/>
    <property type="molecule type" value="Genomic_DNA"/>
</dbReference>
<dbReference type="PANTHER" id="PTHR45947:SF3">
    <property type="entry name" value="SULFOQUINOVOSYL TRANSFERASE SQD2"/>
    <property type="match status" value="1"/>
</dbReference>
<protein>
    <submittedName>
        <fullName evidence="3">Glycosyl transferase, group 1</fullName>
    </submittedName>
</protein>
<dbReference type="InterPro" id="IPR028098">
    <property type="entry name" value="Glyco_trans_4-like_N"/>
</dbReference>
<accession>A0A0G1RLT5</accession>
<evidence type="ECO:0000313" key="3">
    <source>
        <dbReference type="EMBL" id="KKU21890.1"/>
    </source>
</evidence>
<dbReference type="AlphaFoldDB" id="A0A0G1RLT5"/>
<feature type="domain" description="Glycosyl transferase family 1" evidence="1">
    <location>
        <begin position="193"/>
        <end position="342"/>
    </location>
</feature>
<gene>
    <name evidence="3" type="ORF">UX31_C0010G0021</name>
</gene>
<evidence type="ECO:0000313" key="4">
    <source>
        <dbReference type="Proteomes" id="UP000034107"/>
    </source>
</evidence>
<reference evidence="3 4" key="1">
    <citation type="journal article" date="2015" name="Nature">
        <title>rRNA introns, odd ribosomes, and small enigmatic genomes across a large radiation of phyla.</title>
        <authorList>
            <person name="Brown C.T."/>
            <person name="Hug L.A."/>
            <person name="Thomas B.C."/>
            <person name="Sharon I."/>
            <person name="Castelle C.J."/>
            <person name="Singh A."/>
            <person name="Wilkins M.J."/>
            <person name="Williams K.H."/>
            <person name="Banfield J.F."/>
        </authorList>
    </citation>
    <scope>NUCLEOTIDE SEQUENCE [LARGE SCALE GENOMIC DNA]</scope>
</reference>
<dbReference type="InterPro" id="IPR001296">
    <property type="entry name" value="Glyco_trans_1"/>
</dbReference>
<name>A0A0G1RLT5_9BACT</name>
<dbReference type="PATRIC" id="fig|1618732.3.peg.467"/>
<sequence length="365" mass="41790">MRVALVHDYLDQFGGQERVLLQLMKLFPEAPIYTLLYEPKTMGRYLNGRKIETSILNNPLIRRYHRLFIPLLGHAAQTLNLKDQYDLIITNTMGFVKGVRYQSGIHIAYNHAPLRYAWEPHTYLGDMFPKFMIFAGMPAIKYVRWQDKRFSQRPDYMLANSKHIASKIKEFYGREATVINPPIEDHIFNFDPSVRKQNYFLAFGRVIHYKKFPMVVRAFKELNLPLKIVGSGPDERTMKKEAVGASNIEIFPFIRTDQDLRDIIRGARATIVPQLEDFGLSTVESIACGTPVIGYNRGGTAEIVQDGVNGLLFNDQTEQGLIDAVRRFENMSLNPRTVAETAKGYSVENFRNKFMGIVENALSNG</sequence>
<dbReference type="Pfam" id="PF13439">
    <property type="entry name" value="Glyco_transf_4"/>
    <property type="match status" value="1"/>
</dbReference>
<dbReference type="Gene3D" id="3.40.50.2000">
    <property type="entry name" value="Glycogen Phosphorylase B"/>
    <property type="match status" value="2"/>
</dbReference>
<feature type="domain" description="Glycosyltransferase subfamily 4-like N-terminal" evidence="2">
    <location>
        <begin position="13"/>
        <end position="184"/>
    </location>
</feature>
<evidence type="ECO:0000259" key="2">
    <source>
        <dbReference type="Pfam" id="PF13439"/>
    </source>
</evidence>
<dbReference type="Proteomes" id="UP000034107">
    <property type="component" value="Unassembled WGS sequence"/>
</dbReference>
<proteinExistence type="predicted"/>
<dbReference type="SUPFAM" id="SSF53756">
    <property type="entry name" value="UDP-Glycosyltransferase/glycogen phosphorylase"/>
    <property type="match status" value="1"/>
</dbReference>
<comment type="caution">
    <text evidence="3">The sequence shown here is derived from an EMBL/GenBank/DDBJ whole genome shotgun (WGS) entry which is preliminary data.</text>
</comment>
<evidence type="ECO:0000259" key="1">
    <source>
        <dbReference type="Pfam" id="PF00534"/>
    </source>
</evidence>